<dbReference type="Proteomes" id="UP000660262">
    <property type="component" value="Unassembled WGS sequence"/>
</dbReference>
<accession>A0A830H2I5</accession>
<evidence type="ECO:0000313" key="2">
    <source>
        <dbReference type="EMBL" id="GHP01335.1"/>
    </source>
</evidence>
<organism evidence="2 3">
    <name type="scientific">Pycnococcus provasolii</name>
    <dbReference type="NCBI Taxonomy" id="41880"/>
    <lineage>
        <taxon>Eukaryota</taxon>
        <taxon>Viridiplantae</taxon>
        <taxon>Chlorophyta</taxon>
        <taxon>Pseudoscourfieldiophyceae</taxon>
        <taxon>Pseudoscourfieldiales</taxon>
        <taxon>Pycnococcaceae</taxon>
        <taxon>Pycnococcus</taxon>
    </lineage>
</organism>
<comment type="caution">
    <text evidence="2">The sequence shown here is derived from an EMBL/GenBank/DDBJ whole genome shotgun (WGS) entry which is preliminary data.</text>
</comment>
<gene>
    <name evidence="2" type="ORF">PPROV_000009100</name>
</gene>
<feature type="compositionally biased region" description="Low complexity" evidence="1">
    <location>
        <begin position="119"/>
        <end position="132"/>
    </location>
</feature>
<evidence type="ECO:0000256" key="1">
    <source>
        <dbReference type="SAM" id="MobiDB-lite"/>
    </source>
</evidence>
<feature type="region of interest" description="Disordered" evidence="1">
    <location>
        <begin position="214"/>
        <end position="394"/>
    </location>
</feature>
<reference evidence="2" key="1">
    <citation type="submission" date="2020-10" db="EMBL/GenBank/DDBJ databases">
        <title>Unveiling of a novel bifunctional photoreceptor, Dualchrome1, isolated from a cosmopolitan green alga.</title>
        <authorList>
            <person name="Suzuki S."/>
            <person name="Kawachi M."/>
        </authorList>
    </citation>
    <scope>NUCLEOTIDE SEQUENCE</scope>
    <source>
        <strain evidence="2">NIES 2893</strain>
    </source>
</reference>
<dbReference type="AlphaFoldDB" id="A0A830H2I5"/>
<keyword evidence="3" id="KW-1185">Reference proteome</keyword>
<feature type="compositionally biased region" description="Basic and acidic residues" evidence="1">
    <location>
        <begin position="290"/>
        <end position="299"/>
    </location>
</feature>
<feature type="compositionally biased region" description="Basic and acidic residues" evidence="1">
    <location>
        <begin position="145"/>
        <end position="177"/>
    </location>
</feature>
<sequence length="417" mass="46396">MVSAETFWPIVAADANQRAILRASGQHDDDVTPLRRRTQLQSLAPSHQRSPQQTEQLRRVQAAQNELRALEERRLQIAKQQAIARKHEAEIAMKSRRRQSAGARGKKKDSAFGGPALGASSKSSAVIPSSIPTRVTPPRRFSRKKQPDKSVREKVVEQERQRREAAEKALQEKEERRQRQRQYSKAVTELFKPSVDQTKVEEVKARRDVPRLPRTGVFGANTDDPYEAPRDIAANAAQQRHMLRDLFKDRADAAERGRVKRERERRLEEANRLRPTGGGWGQPHVPPRRIAPEPADHRLVVRLPAVPPVTSSRVRQASAPPVRSSPRGAPSSLPKLDPSSTSSNRTASRLVEEGSGGELLEKARRLESMARRKEQAGGESSALEQSLYDGGRGADVDEADALYMQAIEAKLAALTSG</sequence>
<feature type="compositionally biased region" description="Basic and acidic residues" evidence="1">
    <location>
        <begin position="359"/>
        <end position="376"/>
    </location>
</feature>
<feature type="compositionally biased region" description="Polar residues" evidence="1">
    <location>
        <begin position="338"/>
        <end position="347"/>
    </location>
</feature>
<feature type="region of interest" description="Disordered" evidence="1">
    <location>
        <begin position="39"/>
        <end position="61"/>
    </location>
</feature>
<proteinExistence type="predicted"/>
<feature type="region of interest" description="Disordered" evidence="1">
    <location>
        <begin position="89"/>
        <end position="186"/>
    </location>
</feature>
<evidence type="ECO:0000313" key="3">
    <source>
        <dbReference type="Proteomes" id="UP000660262"/>
    </source>
</evidence>
<dbReference type="EMBL" id="BNJQ01000001">
    <property type="protein sequence ID" value="GHP01335.1"/>
    <property type="molecule type" value="Genomic_DNA"/>
</dbReference>
<name>A0A830H2I5_9CHLO</name>
<protein>
    <submittedName>
        <fullName evidence="2">Uncharacterized protein</fullName>
    </submittedName>
</protein>
<feature type="compositionally biased region" description="Basic residues" evidence="1">
    <location>
        <begin position="94"/>
        <end position="107"/>
    </location>
</feature>
<feature type="compositionally biased region" description="Basic and acidic residues" evidence="1">
    <location>
        <begin position="242"/>
        <end position="272"/>
    </location>
</feature>
<feature type="compositionally biased region" description="Polar residues" evidence="1">
    <location>
        <begin position="39"/>
        <end position="55"/>
    </location>
</feature>